<evidence type="ECO:0000256" key="3">
    <source>
        <dbReference type="ARBA" id="ARBA00022448"/>
    </source>
</evidence>
<evidence type="ECO:0000256" key="9">
    <source>
        <dbReference type="SAM" id="Phobius"/>
    </source>
</evidence>
<dbReference type="Pfam" id="PF04420">
    <property type="entry name" value="CHD5"/>
    <property type="match status" value="1"/>
</dbReference>
<dbReference type="GO" id="GO:0071816">
    <property type="term" value="P:tail-anchored membrane protein insertion into ER membrane"/>
    <property type="evidence" value="ECO:0007669"/>
    <property type="project" value="InterPro"/>
</dbReference>
<organism evidence="11 12">
    <name type="scientific">Trichomonascus ciferrii</name>
    <dbReference type="NCBI Taxonomy" id="44093"/>
    <lineage>
        <taxon>Eukaryota</taxon>
        <taxon>Fungi</taxon>
        <taxon>Dikarya</taxon>
        <taxon>Ascomycota</taxon>
        <taxon>Saccharomycotina</taxon>
        <taxon>Dipodascomycetes</taxon>
        <taxon>Dipodascales</taxon>
        <taxon>Trichomonascaceae</taxon>
        <taxon>Trichomonascus</taxon>
        <taxon>Trichomonascus ciferrii complex</taxon>
    </lineage>
</organism>
<dbReference type="InterPro" id="IPR028945">
    <property type="entry name" value="Get1"/>
</dbReference>
<keyword evidence="4 9" id="KW-0812">Transmembrane</keyword>
<sequence>MLSVLISVILVVLLGKLIDYLGKDNIGEFLYTDRSNTSSKDEFAKWAKLDREYSKVKTQIDELNKSLNRSKTTFKTAIKGGLYIITNGLKMYLRVGYRKTAVVWLPSGLLPGYALWFLSLSSAPKGSISVSFWLMIVNSAIANVITTLETVYKIMSQPAETPREKVEPPTAAAK</sequence>
<evidence type="ECO:0000256" key="8">
    <source>
        <dbReference type="ARBA" id="ARBA00023136"/>
    </source>
</evidence>
<name>A0A642VBV5_9ASCO</name>
<keyword evidence="10" id="KW-0732">Signal</keyword>
<dbReference type="GO" id="GO:0005789">
    <property type="term" value="C:endoplasmic reticulum membrane"/>
    <property type="evidence" value="ECO:0007669"/>
    <property type="project" value="UniProtKB-SubCell"/>
</dbReference>
<evidence type="ECO:0000313" key="11">
    <source>
        <dbReference type="EMBL" id="KAA8915232.1"/>
    </source>
</evidence>
<feature type="chain" id="PRO_5024971321" description="Guided entry of tail-anchored proteins 1" evidence="10">
    <location>
        <begin position="16"/>
        <end position="174"/>
    </location>
</feature>
<evidence type="ECO:0000256" key="10">
    <source>
        <dbReference type="SAM" id="SignalP"/>
    </source>
</evidence>
<dbReference type="OrthoDB" id="69461at2759"/>
<dbReference type="PANTHER" id="PTHR42650:SF1">
    <property type="entry name" value="GUIDED ENTRY OF TAIL-ANCHORED PROTEINS FACTOR 1"/>
    <property type="match status" value="1"/>
</dbReference>
<dbReference type="Gene3D" id="1.10.287.660">
    <property type="entry name" value="Helix hairpin bin"/>
    <property type="match status" value="1"/>
</dbReference>
<keyword evidence="8 9" id="KW-0472">Membrane</keyword>
<dbReference type="Proteomes" id="UP000761534">
    <property type="component" value="Unassembled WGS sequence"/>
</dbReference>
<dbReference type="VEuPathDB" id="FungiDB:TRICI_002589"/>
<dbReference type="EMBL" id="SWFS01000179">
    <property type="protein sequence ID" value="KAA8915232.1"/>
    <property type="molecule type" value="Genomic_DNA"/>
</dbReference>
<comment type="caution">
    <text evidence="11">The sequence shown here is derived from an EMBL/GenBank/DDBJ whole genome shotgun (WGS) entry which is preliminary data.</text>
</comment>
<gene>
    <name evidence="11" type="ORF">TRICI_002589</name>
</gene>
<keyword evidence="12" id="KW-1185">Reference proteome</keyword>
<dbReference type="PANTHER" id="PTHR42650">
    <property type="entry name" value="TAIL-ANCHORED PROTEIN INSERTION RECEPTOR WRB"/>
    <property type="match status" value="1"/>
</dbReference>
<evidence type="ECO:0000256" key="1">
    <source>
        <dbReference type="ARBA" id="ARBA00004477"/>
    </source>
</evidence>
<evidence type="ECO:0000256" key="7">
    <source>
        <dbReference type="ARBA" id="ARBA00023054"/>
    </source>
</evidence>
<proteinExistence type="inferred from homology"/>
<keyword evidence="7" id="KW-0175">Coiled coil</keyword>
<evidence type="ECO:0000313" key="12">
    <source>
        <dbReference type="Proteomes" id="UP000761534"/>
    </source>
</evidence>
<accession>A0A642VBV5</accession>
<evidence type="ECO:0008006" key="13">
    <source>
        <dbReference type="Google" id="ProtNLM"/>
    </source>
</evidence>
<feature type="signal peptide" evidence="10">
    <location>
        <begin position="1"/>
        <end position="15"/>
    </location>
</feature>
<evidence type="ECO:0000256" key="2">
    <source>
        <dbReference type="ARBA" id="ARBA00010799"/>
    </source>
</evidence>
<evidence type="ECO:0000256" key="4">
    <source>
        <dbReference type="ARBA" id="ARBA00022692"/>
    </source>
</evidence>
<dbReference type="InterPro" id="IPR029012">
    <property type="entry name" value="Helix_hairpin_bin_sf"/>
</dbReference>
<feature type="transmembrane region" description="Helical" evidence="9">
    <location>
        <begin position="130"/>
        <end position="148"/>
    </location>
</feature>
<evidence type="ECO:0000256" key="6">
    <source>
        <dbReference type="ARBA" id="ARBA00022989"/>
    </source>
</evidence>
<comment type="subcellular location">
    <subcellularLocation>
        <location evidence="1">Endoplasmic reticulum membrane</location>
        <topology evidence="1">Multi-pass membrane protein</topology>
    </subcellularLocation>
</comment>
<comment type="similarity">
    <text evidence="2">Belongs to the WRB/GET1 family.</text>
</comment>
<keyword evidence="5" id="KW-0256">Endoplasmic reticulum</keyword>
<dbReference type="AlphaFoldDB" id="A0A642VBV5"/>
<keyword evidence="3" id="KW-0813">Transport</keyword>
<dbReference type="GO" id="GO:0043529">
    <property type="term" value="C:GET complex"/>
    <property type="evidence" value="ECO:0007669"/>
    <property type="project" value="TreeGrafter"/>
</dbReference>
<feature type="transmembrane region" description="Helical" evidence="9">
    <location>
        <begin position="101"/>
        <end position="118"/>
    </location>
</feature>
<reference evidence="11" key="1">
    <citation type="journal article" date="2019" name="G3 (Bethesda)">
        <title>Genome Assemblies of Two Rare Opportunistic Yeast Pathogens: Diutina rugosa (syn. Candida rugosa) and Trichomonascus ciferrii (syn. Candida ciferrii).</title>
        <authorList>
            <person name="Mixao V."/>
            <person name="Saus E."/>
            <person name="Hansen A.P."/>
            <person name="Lass-Florl C."/>
            <person name="Gabaldon T."/>
        </authorList>
    </citation>
    <scope>NUCLEOTIDE SEQUENCE</scope>
    <source>
        <strain evidence="11">CBS 4856</strain>
    </source>
</reference>
<protein>
    <recommendedName>
        <fullName evidence="13">Guided entry of tail-anchored proteins 1</fullName>
    </recommendedName>
</protein>
<evidence type="ECO:0000256" key="5">
    <source>
        <dbReference type="ARBA" id="ARBA00022824"/>
    </source>
</evidence>
<keyword evidence="6 9" id="KW-1133">Transmembrane helix</keyword>
<dbReference type="GO" id="GO:0043495">
    <property type="term" value="F:protein-membrane adaptor activity"/>
    <property type="evidence" value="ECO:0007669"/>
    <property type="project" value="TreeGrafter"/>
</dbReference>